<reference evidence="24" key="2">
    <citation type="submission" date="2025-08" db="UniProtKB">
        <authorList>
            <consortium name="Ensembl"/>
        </authorList>
    </citation>
    <scope>IDENTIFICATION</scope>
</reference>
<feature type="region of interest" description="Disordered" evidence="21">
    <location>
        <begin position="643"/>
        <end position="676"/>
    </location>
</feature>
<dbReference type="AlphaFoldDB" id="A0A672FMQ3"/>
<feature type="domain" description="Homeobox" evidence="22">
    <location>
        <begin position="306"/>
        <end position="349"/>
    </location>
</feature>
<evidence type="ECO:0000256" key="18">
    <source>
        <dbReference type="PROSITE-ProRule" id="PRU00042"/>
    </source>
</evidence>
<feature type="DNA-binding region" description="Homeobox" evidence="19">
    <location>
        <begin position="603"/>
        <end position="652"/>
    </location>
</feature>
<reference evidence="24" key="3">
    <citation type="submission" date="2025-09" db="UniProtKB">
        <authorList>
            <consortium name="Ensembl"/>
        </authorList>
    </citation>
    <scope>IDENTIFICATION</scope>
</reference>
<dbReference type="GO" id="GO:0008270">
    <property type="term" value="F:zinc ion binding"/>
    <property type="evidence" value="ECO:0007669"/>
    <property type="project" value="UniProtKB-KW"/>
</dbReference>
<dbReference type="OMA" id="IMRIRSR"/>
<evidence type="ECO:0000256" key="13">
    <source>
        <dbReference type="ARBA" id="ARBA00023125"/>
    </source>
</evidence>
<feature type="compositionally biased region" description="Low complexity" evidence="21">
    <location>
        <begin position="451"/>
        <end position="461"/>
    </location>
</feature>
<dbReference type="Ensembl" id="ENSSFAT00005007649.1">
    <property type="protein sequence ID" value="ENSSFAP00005007272.1"/>
    <property type="gene ID" value="ENSSFAG00005004315.1"/>
</dbReference>
<dbReference type="FunFam" id="1.10.10.60:FF:000235">
    <property type="entry name" value="Zinc fingers and homeoboxes protein 1"/>
    <property type="match status" value="1"/>
</dbReference>
<keyword evidence="3" id="KW-0678">Repressor</keyword>
<accession>A0A672FMQ3</accession>
<dbReference type="Pfam" id="PF18387">
    <property type="entry name" value="zf_C2H2_ZHX"/>
    <property type="match status" value="1"/>
</dbReference>
<keyword evidence="15" id="KW-0804">Transcription</keyword>
<dbReference type="InterPro" id="IPR024578">
    <property type="entry name" value="Homez_homeobox_dom"/>
</dbReference>
<keyword evidence="14 19" id="KW-0371">Homeobox</keyword>
<feature type="DNA-binding region" description="Homeobox" evidence="19">
    <location>
        <begin position="468"/>
        <end position="517"/>
    </location>
</feature>
<dbReference type="InterPro" id="IPR009057">
    <property type="entry name" value="Homeodomain-like_sf"/>
</dbReference>
<evidence type="ECO:0000313" key="25">
    <source>
        <dbReference type="Proteomes" id="UP000472267"/>
    </source>
</evidence>
<dbReference type="InterPro" id="IPR036236">
    <property type="entry name" value="Znf_C2H2_sf"/>
</dbReference>
<feature type="region of interest" description="Disordered" evidence="21">
    <location>
        <begin position="513"/>
        <end position="580"/>
    </location>
</feature>
<feature type="compositionally biased region" description="Basic residues" evidence="21">
    <location>
        <begin position="749"/>
        <end position="769"/>
    </location>
</feature>
<comment type="subcellular location">
    <subcellularLocation>
        <location evidence="1 19 20">Nucleus</location>
    </subcellularLocation>
</comment>
<dbReference type="PROSITE" id="PS50157">
    <property type="entry name" value="ZINC_FINGER_C2H2_2"/>
    <property type="match status" value="1"/>
</dbReference>
<dbReference type="CDD" id="cd00086">
    <property type="entry name" value="homeodomain"/>
    <property type="match status" value="5"/>
</dbReference>
<dbReference type="SUPFAM" id="SSF46689">
    <property type="entry name" value="Homeodomain-like"/>
    <property type="match status" value="5"/>
</dbReference>
<keyword evidence="11" id="KW-0832">Ubl conjugation</keyword>
<evidence type="ECO:0000256" key="20">
    <source>
        <dbReference type="RuleBase" id="RU000682"/>
    </source>
</evidence>
<keyword evidence="16 19" id="KW-0539">Nucleus</keyword>
<evidence type="ECO:0000259" key="23">
    <source>
        <dbReference type="PROSITE" id="PS50157"/>
    </source>
</evidence>
<dbReference type="Pfam" id="PF11569">
    <property type="entry name" value="Homez"/>
    <property type="match status" value="1"/>
</dbReference>
<reference evidence="24" key="1">
    <citation type="submission" date="2019-06" db="EMBL/GenBank/DDBJ databases">
        <authorList>
            <consortium name="Wellcome Sanger Institute Data Sharing"/>
        </authorList>
    </citation>
    <scope>NUCLEOTIDE SEQUENCE [LARGE SCALE GENOMIC DNA]</scope>
</reference>
<evidence type="ECO:0000256" key="19">
    <source>
        <dbReference type="PROSITE-ProRule" id="PRU00108"/>
    </source>
</evidence>
<feature type="compositionally biased region" description="Low complexity" evidence="21">
    <location>
        <begin position="525"/>
        <end position="555"/>
    </location>
</feature>
<feature type="domain" description="Homeobox" evidence="22">
    <location>
        <begin position="601"/>
        <end position="651"/>
    </location>
</feature>
<dbReference type="PROSITE" id="PS50071">
    <property type="entry name" value="HOMEOBOX_2"/>
    <property type="match status" value="4"/>
</dbReference>
<dbReference type="PANTHER" id="PTHR15467:SF4">
    <property type="entry name" value="ZINC FINGERS AND HOMEOBOXES PROTEIN 1"/>
    <property type="match status" value="1"/>
</dbReference>
<dbReference type="Gene3D" id="1.10.10.60">
    <property type="entry name" value="Homeodomain-like"/>
    <property type="match status" value="5"/>
</dbReference>
<evidence type="ECO:0000256" key="7">
    <source>
        <dbReference type="ARBA" id="ARBA00022737"/>
    </source>
</evidence>
<keyword evidence="4" id="KW-1017">Isopeptide bond</keyword>
<dbReference type="SMART" id="SM00389">
    <property type="entry name" value="HOX"/>
    <property type="match status" value="5"/>
</dbReference>
<evidence type="ECO:0000256" key="21">
    <source>
        <dbReference type="SAM" id="MobiDB-lite"/>
    </source>
</evidence>
<evidence type="ECO:0000256" key="6">
    <source>
        <dbReference type="ARBA" id="ARBA00022723"/>
    </source>
</evidence>
<dbReference type="InParanoid" id="A0A672FMQ3"/>
<evidence type="ECO:0000256" key="10">
    <source>
        <dbReference type="ARBA" id="ARBA00022833"/>
    </source>
</evidence>
<feature type="compositionally biased region" description="Acidic residues" evidence="21">
    <location>
        <begin position="872"/>
        <end position="908"/>
    </location>
</feature>
<keyword evidence="10" id="KW-0862">Zinc</keyword>
<dbReference type="Proteomes" id="UP000472267">
    <property type="component" value="Chromosome 22"/>
</dbReference>
<feature type="region of interest" description="Disordered" evidence="21">
    <location>
        <begin position="430"/>
        <end position="471"/>
    </location>
</feature>
<dbReference type="SMART" id="SM00355">
    <property type="entry name" value="ZnF_C2H2"/>
    <property type="match status" value="2"/>
</dbReference>
<dbReference type="GO" id="GO:0030154">
    <property type="term" value="P:cell differentiation"/>
    <property type="evidence" value="ECO:0007669"/>
    <property type="project" value="UniProtKB-KW"/>
</dbReference>
<evidence type="ECO:0000313" key="24">
    <source>
        <dbReference type="Ensembl" id="ENSSFAP00005007272.1"/>
    </source>
</evidence>
<feature type="compositionally biased region" description="Polar residues" evidence="21">
    <location>
        <begin position="915"/>
        <end position="924"/>
    </location>
</feature>
<feature type="compositionally biased region" description="Acidic residues" evidence="21">
    <location>
        <begin position="839"/>
        <end position="855"/>
    </location>
</feature>
<evidence type="ECO:0000256" key="4">
    <source>
        <dbReference type="ARBA" id="ARBA00022499"/>
    </source>
</evidence>
<dbReference type="GeneID" id="115409758"/>
<dbReference type="InterPro" id="IPR001356">
    <property type="entry name" value="HD"/>
</dbReference>
<evidence type="ECO:0000256" key="15">
    <source>
        <dbReference type="ARBA" id="ARBA00023163"/>
    </source>
</evidence>
<dbReference type="PANTHER" id="PTHR15467">
    <property type="entry name" value="ZINC-FINGERS AND HOMEOBOXES RELATED"/>
    <property type="match status" value="1"/>
</dbReference>
<dbReference type="InterPro" id="IPR013087">
    <property type="entry name" value="Znf_C2H2_type"/>
</dbReference>
<name>A0A672FMQ3_SALFA</name>
<feature type="compositionally biased region" description="Basic and acidic residues" evidence="21">
    <location>
        <begin position="856"/>
        <end position="871"/>
    </location>
</feature>
<dbReference type="InterPro" id="IPR041057">
    <property type="entry name" value="ZHX_Znf_C2H2"/>
</dbReference>
<keyword evidence="12" id="KW-0805">Transcription regulation</keyword>
<dbReference type="RefSeq" id="XP_029976894.1">
    <property type="nucleotide sequence ID" value="XM_030121034.1"/>
</dbReference>
<feature type="region of interest" description="Disordered" evidence="21">
    <location>
        <begin position="1"/>
        <end position="44"/>
    </location>
</feature>
<dbReference type="OrthoDB" id="6159439at2759"/>
<proteinExistence type="inferred from homology"/>
<evidence type="ECO:0000256" key="5">
    <source>
        <dbReference type="ARBA" id="ARBA00022553"/>
    </source>
</evidence>
<feature type="domain" description="Homeobox" evidence="22">
    <location>
        <begin position="666"/>
        <end position="726"/>
    </location>
</feature>
<evidence type="ECO:0000256" key="14">
    <source>
        <dbReference type="ARBA" id="ARBA00023155"/>
    </source>
</evidence>
<dbReference type="Pfam" id="PF00046">
    <property type="entry name" value="Homeodomain"/>
    <property type="match status" value="4"/>
</dbReference>
<dbReference type="GO" id="GO:0003677">
    <property type="term" value="F:DNA binding"/>
    <property type="evidence" value="ECO:0007669"/>
    <property type="project" value="UniProtKB-UniRule"/>
</dbReference>
<evidence type="ECO:0000256" key="2">
    <source>
        <dbReference type="ARBA" id="ARBA00007440"/>
    </source>
</evidence>
<dbReference type="SUPFAM" id="SSF57667">
    <property type="entry name" value="beta-beta-alpha zinc fingers"/>
    <property type="match status" value="2"/>
</dbReference>
<protein>
    <recommendedName>
        <fullName evidence="17">Zinc fingers and homeoboxes protein 1</fullName>
    </recommendedName>
</protein>
<evidence type="ECO:0000256" key="16">
    <source>
        <dbReference type="ARBA" id="ARBA00023242"/>
    </source>
</evidence>
<evidence type="ECO:0000256" key="1">
    <source>
        <dbReference type="ARBA" id="ARBA00004123"/>
    </source>
</evidence>
<dbReference type="Gene3D" id="3.30.160.60">
    <property type="entry name" value="Classic Zinc Finger"/>
    <property type="match status" value="1"/>
</dbReference>
<evidence type="ECO:0000256" key="3">
    <source>
        <dbReference type="ARBA" id="ARBA00022491"/>
    </source>
</evidence>
<feature type="region of interest" description="Disordered" evidence="21">
    <location>
        <begin position="745"/>
        <end position="777"/>
    </location>
</feature>
<keyword evidence="6" id="KW-0479">Metal-binding</keyword>
<organism evidence="24 25">
    <name type="scientific">Salarias fasciatus</name>
    <name type="common">Jewelled blenny</name>
    <name type="synonym">Blennius fasciatus</name>
    <dbReference type="NCBI Taxonomy" id="181472"/>
    <lineage>
        <taxon>Eukaryota</taxon>
        <taxon>Metazoa</taxon>
        <taxon>Chordata</taxon>
        <taxon>Craniata</taxon>
        <taxon>Vertebrata</taxon>
        <taxon>Euteleostomi</taxon>
        <taxon>Actinopterygii</taxon>
        <taxon>Neopterygii</taxon>
        <taxon>Teleostei</taxon>
        <taxon>Neoteleostei</taxon>
        <taxon>Acanthomorphata</taxon>
        <taxon>Ovalentaria</taxon>
        <taxon>Blenniimorphae</taxon>
        <taxon>Blenniiformes</taxon>
        <taxon>Blennioidei</taxon>
        <taxon>Blenniidae</taxon>
        <taxon>Salariinae</taxon>
        <taxon>Salarias</taxon>
    </lineage>
</organism>
<keyword evidence="8 18" id="KW-0863">Zinc-finger</keyword>
<comment type="similarity">
    <text evidence="2">Belongs to the ZHX family.</text>
</comment>
<evidence type="ECO:0000256" key="11">
    <source>
        <dbReference type="ARBA" id="ARBA00022843"/>
    </source>
</evidence>
<feature type="compositionally biased region" description="Low complexity" evidence="21">
    <location>
        <begin position="562"/>
        <end position="578"/>
    </location>
</feature>
<gene>
    <name evidence="24" type="primary">LOC115409758</name>
</gene>
<feature type="region of interest" description="Disordered" evidence="21">
    <location>
        <begin position="830"/>
        <end position="924"/>
    </location>
</feature>
<feature type="domain" description="C2H2-type" evidence="23">
    <location>
        <begin position="84"/>
        <end position="112"/>
    </location>
</feature>
<dbReference type="FunFam" id="1.10.10.60:FF:000062">
    <property type="entry name" value="zinc fingers and homeoboxes protein 3"/>
    <property type="match status" value="1"/>
</dbReference>
<keyword evidence="7" id="KW-0677">Repeat</keyword>
<evidence type="ECO:0000259" key="22">
    <source>
        <dbReference type="PROSITE" id="PS50071"/>
    </source>
</evidence>
<keyword evidence="25" id="KW-1185">Reference proteome</keyword>
<dbReference type="GO" id="GO:0000981">
    <property type="term" value="F:DNA-binding transcription factor activity, RNA polymerase II-specific"/>
    <property type="evidence" value="ECO:0007669"/>
    <property type="project" value="TreeGrafter"/>
</dbReference>
<feature type="domain" description="Homeobox" evidence="22">
    <location>
        <begin position="466"/>
        <end position="516"/>
    </location>
</feature>
<evidence type="ECO:0000256" key="8">
    <source>
        <dbReference type="ARBA" id="ARBA00022771"/>
    </source>
</evidence>
<keyword evidence="9" id="KW-0221">Differentiation</keyword>
<feature type="DNA-binding region" description="Homeobox" evidence="19">
    <location>
        <begin position="308"/>
        <end position="350"/>
    </location>
</feature>
<keyword evidence="13 19" id="KW-0238">DNA-binding</keyword>
<feature type="DNA-binding region" description="Homeobox" evidence="19">
    <location>
        <begin position="668"/>
        <end position="727"/>
    </location>
</feature>
<dbReference type="GO" id="GO:0005634">
    <property type="term" value="C:nucleus"/>
    <property type="evidence" value="ECO:0007669"/>
    <property type="project" value="UniProtKB-SubCell"/>
</dbReference>
<evidence type="ECO:0000256" key="17">
    <source>
        <dbReference type="ARBA" id="ARBA00040117"/>
    </source>
</evidence>
<keyword evidence="5" id="KW-0597">Phosphoprotein</keyword>
<evidence type="ECO:0000256" key="9">
    <source>
        <dbReference type="ARBA" id="ARBA00022782"/>
    </source>
</evidence>
<sequence length="924" mass="100206">MASRRKSTTPCMVPARDGPEPEDGAAAAAEEEPEEAAAAAAAGDPGAAEGGYECKYCSFQTSELNLFTMHVDAEHPDVVLNASYVCVECDYHTKSYDALLAHNARLHPGEDGFTRTLLRRNGEAVLQQTVSDLTFDGGFVKTEAEEAEEAAAAEEEDDDSAQTAIALSKTPIMRIRGRPEPKRFCSLKAGGADDVIKLESDEDEENEENREPPAAAAAAPRLLPLSAPLHLQAVPQNLLLGGSSVLQVKGGGGGAGGVLPPGTLAQVLTALQNQQNQQNQSSQTQLLIPVSSIPSYNSAMDNNLLLLSAYSRFPYPSLSEILGLSSQTKFSEEQIKVWFSAQRLKHGVSWTPEEVEEARRKKFNGTVQTVPPTITVIPANMAAAAANGLQSIFQTCQIVGQPGLVLTQVAGGGAAVPVAPPITLTVAGVSGARPKAAEPSVSESRAEPCTAAAPPDAAAGGKPKKSKEQLAELKASYGRRQFASEAEISRLMQVTKLSKRAIKKWFSDTRYNQRNSRDHGLLGEAPGRAASGRAPRSAGAGPNDGAAAAGAIVIDSSDDAGESSSPTSGGAPGSSVSAPERRVKLRHAFPDFTPQRFKEKTAEQLLLLEASFLQADTPSDEELSRLRAQTKLTRREVDAWFTERRKAPAASGEADGDGPPAERRSGGGGRRAVKRTPEQLNILRTAFIRTQWPTAAEYDAMAEQSGLPRHDIVSWFGDTRYAWKNNSLKWYYLYQIGKVDEALNGGSRTQKKSRKRFRGWSRRSRRPYPCKRSPAGGAATIKVKPGKSFLKDYYLKHGFLSESDLDELVTKSSMSYQQVRDWFSETARRAQDGRKLFSEDEEDGDKEDVMDQEEAEGQRADGDGVMEVKEQGDEEEEVQEDEEVQEEVQEEVREDEEVQEEVREDEEVQEHSEGVGQSQSEEQT</sequence>
<evidence type="ECO:0000256" key="12">
    <source>
        <dbReference type="ARBA" id="ARBA00023015"/>
    </source>
</evidence>